<dbReference type="InterPro" id="IPR027485">
    <property type="entry name" value="AMMECR1_N"/>
</dbReference>
<reference evidence="2" key="1">
    <citation type="submission" date="2020-10" db="EMBL/GenBank/DDBJ databases">
        <authorList>
            <person name="Kadnikov V."/>
            <person name="Beletsky A.V."/>
            <person name="Mardanov A.V."/>
            <person name="Karnachuk O.V."/>
            <person name="Ravin N.V."/>
        </authorList>
    </citation>
    <scope>NUCLEOTIDE SEQUENCE</scope>
    <source>
        <strain evidence="2">Bu02</strain>
    </source>
</reference>
<accession>A0AAT9LEY2</accession>
<dbReference type="GO" id="GO:0016702">
    <property type="term" value="F:oxidoreductase activity, acting on single donors with incorporation of molecular oxygen, incorporation of two atoms of oxygen"/>
    <property type="evidence" value="ECO:0007669"/>
    <property type="project" value="UniProtKB-ARBA"/>
</dbReference>
<name>A0AAT9LEY2_9FIRM</name>
<organism evidence="2">
    <name type="scientific">Candidatus Fermentithermobacillus carboniphilus</name>
    <dbReference type="NCBI Taxonomy" id="3085328"/>
    <lineage>
        <taxon>Bacteria</taxon>
        <taxon>Bacillati</taxon>
        <taxon>Bacillota</taxon>
        <taxon>Candidatus Fermentithermobacillia</taxon>
        <taxon>Candidatus Fermentithermobacillales</taxon>
        <taxon>Candidatus Fermentithermobacillaceae</taxon>
        <taxon>Candidatus Fermentithermobacillus</taxon>
    </lineage>
</organism>
<sequence length="467" mass="52010">MVLAGLSPHPPIIVPEVGRGEERNARSTVEAMEELGNEFSRYDFETLILVTPHGPVFSDAVSIRVQDRLAGDLAAFGAGQVEVEFENDNPLCDVIREEAEKGSKIRVLPLNEWNMYRYGIEKDLDHGCLVPLYYLKKHGFKKKLLVINIGFLSYFDLYMFGKDIERACEKAGRKVAILASGDLSHRLKPGAPSGYSPKGEIFDRELVSRLGEFDVEGILTLPRDLVEEAGECGLRPVCILLGALDRAKVQSRVLSYEGPFGVGYCVSVFYPLQWGDEFSRVARIHARRKARIKSLRENESFPVALARKAVEEYVTRGKVIDVPKDVPEEFRGRSGVFVSIHKEGDLRGCIGTTEPTKPSIVEEIISNAISAATNDPRFSPVEPRELDLLDYSVDILSEATLVTDLSTLDPKKYGVICQKGWKRGLLLPDLPGVTTVEEQLSIARKKAGIGPTETGVQVYRFTVRRYH</sequence>
<dbReference type="InterPro" id="IPR002733">
    <property type="entry name" value="AMMECR1_domain"/>
</dbReference>
<dbReference type="AlphaFoldDB" id="A0AAT9LEY2"/>
<evidence type="ECO:0000313" key="2">
    <source>
        <dbReference type="EMBL" id="QUL99606.1"/>
    </source>
</evidence>
<reference evidence="2" key="2">
    <citation type="journal article" date="2023" name="Biology">
        <title>Prokaryotic Life Associated with Coal-Fire Gas Vents Revealed by Metagenomics.</title>
        <authorList>
            <person name="Kadnikov V.V."/>
            <person name="Mardanov A.V."/>
            <person name="Beletsky A.V."/>
            <person name="Karnachuk O.V."/>
            <person name="Ravin N.V."/>
        </authorList>
    </citation>
    <scope>NUCLEOTIDE SEQUENCE</scope>
    <source>
        <strain evidence="2">Bu02</strain>
    </source>
</reference>
<dbReference type="SUPFAM" id="SSF53213">
    <property type="entry name" value="LigB-like"/>
    <property type="match status" value="1"/>
</dbReference>
<dbReference type="Gene3D" id="3.40.830.10">
    <property type="entry name" value="LigB-like"/>
    <property type="match status" value="1"/>
</dbReference>
<dbReference type="Gene3D" id="3.30.1490.150">
    <property type="entry name" value="Hypothetical protein ph0010, domain 2"/>
    <property type="match status" value="1"/>
</dbReference>
<dbReference type="InterPro" id="IPR036071">
    <property type="entry name" value="AMMECR1_dom_sf"/>
</dbReference>
<dbReference type="PROSITE" id="PS51112">
    <property type="entry name" value="AMMECR1"/>
    <property type="match status" value="1"/>
</dbReference>
<dbReference type="PANTHER" id="PTHR13016:SF0">
    <property type="entry name" value="AMME SYNDROME CANDIDATE GENE 1 PROTEIN"/>
    <property type="match status" value="1"/>
</dbReference>
<dbReference type="InterPro" id="IPR027623">
    <property type="entry name" value="AmmeMemoSam_A"/>
</dbReference>
<dbReference type="NCBIfam" id="TIGR04335">
    <property type="entry name" value="AmmeMemoSam_A"/>
    <property type="match status" value="1"/>
</dbReference>
<feature type="domain" description="AMMECR1" evidence="1">
    <location>
        <begin position="297"/>
        <end position="467"/>
    </location>
</feature>
<evidence type="ECO:0000259" key="1">
    <source>
        <dbReference type="PROSITE" id="PS51112"/>
    </source>
</evidence>
<dbReference type="InterPro" id="IPR023473">
    <property type="entry name" value="AMMECR1"/>
</dbReference>
<protein>
    <submittedName>
        <fullName evidence="2">AmmeMemoRadiSam system protein A</fullName>
    </submittedName>
</protein>
<dbReference type="CDD" id="cd07951">
    <property type="entry name" value="ED_3B_N_AMMECR1"/>
    <property type="match status" value="1"/>
</dbReference>
<dbReference type="Pfam" id="PF01871">
    <property type="entry name" value="AMMECR1"/>
    <property type="match status" value="1"/>
</dbReference>
<dbReference type="Pfam" id="PF02900">
    <property type="entry name" value="LigB"/>
    <property type="match status" value="1"/>
</dbReference>
<dbReference type="NCBIfam" id="TIGR00296">
    <property type="entry name" value="TIGR00296 family protein"/>
    <property type="match status" value="1"/>
</dbReference>
<dbReference type="InterPro" id="IPR004183">
    <property type="entry name" value="Xdiol_dOase_suB"/>
</dbReference>
<dbReference type="PANTHER" id="PTHR13016">
    <property type="entry name" value="AMMECR1 HOMOLOG"/>
    <property type="match status" value="1"/>
</dbReference>
<dbReference type="SUPFAM" id="SSF143447">
    <property type="entry name" value="AMMECR1-like"/>
    <property type="match status" value="1"/>
</dbReference>
<dbReference type="GO" id="GO:0008198">
    <property type="term" value="F:ferrous iron binding"/>
    <property type="evidence" value="ECO:0007669"/>
    <property type="project" value="InterPro"/>
</dbReference>
<gene>
    <name evidence="2" type="primary">amrA</name>
    <name evidence="2" type="ORF">IMF26_05950</name>
</gene>
<dbReference type="EMBL" id="CP062796">
    <property type="protein sequence ID" value="QUL99606.1"/>
    <property type="molecule type" value="Genomic_DNA"/>
</dbReference>
<dbReference type="KEGG" id="fcz:IMF26_05950"/>
<proteinExistence type="predicted"/>
<dbReference type="Gene3D" id="3.30.700.20">
    <property type="entry name" value="Hypothetical protein ph0010, domain 1"/>
    <property type="match status" value="1"/>
</dbReference>